<dbReference type="InterPro" id="IPR018704">
    <property type="entry name" value="SecYEG/CpoB_TPR"/>
</dbReference>
<dbReference type="PANTHER" id="PTHR38035:SF1">
    <property type="entry name" value="ANCILLARY SECYEG TRANSLOCON SUBUNIT"/>
    <property type="match status" value="1"/>
</dbReference>
<sequence>MTEMRTEEEQIEAIKNWWKENGMQTIAAVVIVAGGWFGYQGWQSQKQDAGEGASAVYQQVLELSGSEQEQDLAQRGLLLDQLKTDFSSTVYASYAALFKAKDAVNAGNLEEAVTELEFAKQNATTEELSHLATIRLARVKIAQQAYDEALSLLAVETMGAFEGQYLEVKGDALKAKGEVDAARDAYSQAVAANQRDGANNPIVEMKLDDLAVN</sequence>
<evidence type="ECO:0000256" key="4">
    <source>
        <dbReference type="ARBA" id="ARBA00022989"/>
    </source>
</evidence>
<name>Q1N0I0_9GAMM</name>
<comment type="similarity">
    <text evidence="7">Belongs to the YfgM family.</text>
</comment>
<dbReference type="HOGENOM" id="CLU_084785_1_0_6"/>
<accession>Q1N0I0</accession>
<keyword evidence="5" id="KW-0472">Membrane</keyword>
<comment type="subcellular location">
    <subcellularLocation>
        <location evidence="1">Cell membrane</location>
        <topology evidence="1">Single-pass type II membrane protein</topology>
    </subcellularLocation>
</comment>
<evidence type="ECO:0000256" key="6">
    <source>
        <dbReference type="ARBA" id="ARBA00023186"/>
    </source>
</evidence>
<comment type="caution">
    <text evidence="10">The sequence shown here is derived from an EMBL/GenBank/DDBJ whole genome shotgun (WGS) entry which is preliminary data.</text>
</comment>
<evidence type="ECO:0000256" key="7">
    <source>
        <dbReference type="ARBA" id="ARBA00024197"/>
    </source>
</evidence>
<evidence type="ECO:0000256" key="2">
    <source>
        <dbReference type="ARBA" id="ARBA00022475"/>
    </source>
</evidence>
<dbReference type="InterPro" id="IPR026039">
    <property type="entry name" value="YfgM"/>
</dbReference>
<protein>
    <recommendedName>
        <fullName evidence="8">Ancillary SecYEG translocon subunit</fullName>
    </recommendedName>
</protein>
<dbReference type="GO" id="GO:0005886">
    <property type="term" value="C:plasma membrane"/>
    <property type="evidence" value="ECO:0007669"/>
    <property type="project" value="UniProtKB-SubCell"/>
</dbReference>
<evidence type="ECO:0000313" key="11">
    <source>
        <dbReference type="Proteomes" id="UP000004263"/>
    </source>
</evidence>
<dbReference type="OrthoDB" id="9789675at2"/>
<evidence type="ECO:0000313" key="10">
    <source>
        <dbReference type="EMBL" id="EAT11684.1"/>
    </source>
</evidence>
<evidence type="ECO:0000256" key="8">
    <source>
        <dbReference type="ARBA" id="ARBA00024235"/>
    </source>
</evidence>
<evidence type="ECO:0000256" key="5">
    <source>
        <dbReference type="ARBA" id="ARBA00023136"/>
    </source>
</evidence>
<dbReference type="AlphaFoldDB" id="Q1N0I0"/>
<dbReference type="GO" id="GO:0044877">
    <property type="term" value="F:protein-containing complex binding"/>
    <property type="evidence" value="ECO:0007669"/>
    <property type="project" value="InterPro"/>
</dbReference>
<evidence type="ECO:0000259" key="9">
    <source>
        <dbReference type="Pfam" id="PF09976"/>
    </source>
</evidence>
<dbReference type="InterPro" id="IPR011990">
    <property type="entry name" value="TPR-like_helical_dom_sf"/>
</dbReference>
<dbReference type="RefSeq" id="WP_007016454.1">
    <property type="nucleotide sequence ID" value="NZ_AAQH01000014.1"/>
</dbReference>
<dbReference type="Proteomes" id="UP000004263">
    <property type="component" value="Unassembled WGS sequence"/>
</dbReference>
<keyword evidence="11" id="KW-1185">Reference proteome</keyword>
<dbReference type="PIRSF" id="PIRSF006170">
    <property type="entry name" value="YfgM"/>
    <property type="match status" value="1"/>
</dbReference>
<feature type="domain" description="Ancillary SecYEG translocon subunit/Cell division coordinator CpoB TPR" evidence="9">
    <location>
        <begin position="15"/>
        <end position="211"/>
    </location>
</feature>
<dbReference type="STRING" id="207949.RED65_06037"/>
<keyword evidence="6" id="KW-0143">Chaperone</keyword>
<dbReference type="SUPFAM" id="SSF48452">
    <property type="entry name" value="TPR-like"/>
    <property type="match status" value="1"/>
</dbReference>
<dbReference type="EMBL" id="AAQH01000014">
    <property type="protein sequence ID" value="EAT11684.1"/>
    <property type="molecule type" value="Genomic_DNA"/>
</dbReference>
<evidence type="ECO:0000256" key="3">
    <source>
        <dbReference type="ARBA" id="ARBA00022692"/>
    </source>
</evidence>
<evidence type="ECO:0000256" key="1">
    <source>
        <dbReference type="ARBA" id="ARBA00004401"/>
    </source>
</evidence>
<dbReference type="PANTHER" id="PTHR38035">
    <property type="entry name" value="UPF0070 PROTEIN YFGM"/>
    <property type="match status" value="1"/>
</dbReference>
<dbReference type="Pfam" id="PF09976">
    <property type="entry name" value="TPR_21"/>
    <property type="match status" value="1"/>
</dbReference>
<keyword evidence="3" id="KW-0812">Transmembrane</keyword>
<keyword evidence="2" id="KW-1003">Cell membrane</keyword>
<keyword evidence="4" id="KW-1133">Transmembrane helix</keyword>
<proteinExistence type="inferred from homology"/>
<gene>
    <name evidence="10" type="ORF">RED65_06037</name>
</gene>
<organism evidence="10 11">
    <name type="scientific">Bermanella marisrubri</name>
    <dbReference type="NCBI Taxonomy" id="207949"/>
    <lineage>
        <taxon>Bacteria</taxon>
        <taxon>Pseudomonadati</taxon>
        <taxon>Pseudomonadota</taxon>
        <taxon>Gammaproteobacteria</taxon>
        <taxon>Oceanospirillales</taxon>
        <taxon>Oceanospirillaceae</taxon>
        <taxon>Bermanella</taxon>
    </lineage>
</organism>
<reference evidence="10 11" key="1">
    <citation type="submission" date="2006-03" db="EMBL/GenBank/DDBJ databases">
        <authorList>
            <person name="Pinhassi J."/>
            <person name="Pedros-Alio C."/>
            <person name="Ferriera S."/>
            <person name="Johnson J."/>
            <person name="Kravitz S."/>
            <person name="Halpern A."/>
            <person name="Remington K."/>
            <person name="Beeson K."/>
            <person name="Tran B."/>
            <person name="Rogers Y.-H."/>
            <person name="Friedman R."/>
            <person name="Venter J.C."/>
        </authorList>
    </citation>
    <scope>NUCLEOTIDE SEQUENCE [LARGE SCALE GENOMIC DNA]</scope>
    <source>
        <strain evidence="10 11">RED65</strain>
    </source>
</reference>